<gene>
    <name evidence="2" type="ORF">HDA32_003162</name>
</gene>
<proteinExistence type="predicted"/>
<dbReference type="SUPFAM" id="SSF75304">
    <property type="entry name" value="Amidase signature (AS) enzymes"/>
    <property type="match status" value="1"/>
</dbReference>
<evidence type="ECO:0000313" key="2">
    <source>
        <dbReference type="EMBL" id="NYE48042.1"/>
    </source>
</evidence>
<dbReference type="Pfam" id="PF01425">
    <property type="entry name" value="Amidase"/>
    <property type="match status" value="1"/>
</dbReference>
<protein>
    <submittedName>
        <fullName evidence="2">Amidase</fullName>
        <ecNumber evidence="2">3.5.1.4</ecNumber>
    </submittedName>
</protein>
<dbReference type="PANTHER" id="PTHR42678">
    <property type="entry name" value="AMIDASE"/>
    <property type="match status" value="1"/>
</dbReference>
<dbReference type="Gene3D" id="3.90.1300.10">
    <property type="entry name" value="Amidase signature (AS) domain"/>
    <property type="match status" value="1"/>
</dbReference>
<feature type="domain" description="Amidase" evidence="1">
    <location>
        <begin position="36"/>
        <end position="343"/>
    </location>
</feature>
<keyword evidence="2" id="KW-0378">Hydrolase</keyword>
<sequence length="684" mass="73857">MGHDDRDPEGQRVDVTELSIEQTLEYLNAGQLTSVDLVCAYLNRIAYYDRSGTCLNAVPVLNPDVLSEAEASDERRARGDSLGPLEGVPFTVKDSFKARGLTVASGSPAFEELVATGDAASVELLRDAGAVLLGKTTMPPMAAGGVQPGVYGYAKSPYHPGYLTAAYGSGSSNGAGTAVAASFCSFGLAEETLSSGRSPASNNGLVAYTPSRGLISIRGNWPLFPTCDVVVPYARSVDDLLRLLDVLVAEDADTSGDFWRSQRFVDLPALKDVRPPSFLRTRREDLTGLRLGVPRMFTGSDPHKLNPVAFRTSVEALWNRATEDLVALGAEVIPVDFPVVSNYETDRPEAQGLVERGLVDANWQETEMGPMIARAWDEFLQYNGMDGLSSLEDVDGDQIFPDMPAEVYANAGTAFDFVRLVELAKAGLPGWNEMQGIGQSLHGLEQARRDDFESWLTKLGLDAVVFPTNGDVAAADLFERPERMEEALRNGVLFSNGNRTIRHLGIPTVNVPMGRMADISMPVGMTIAGPAYSDDLLLDIASAYEARTCRRPAPPLTPSLPSGIVDWAGTHAGSAHSHDRVPPLTVSTDVSEDASGWQVRSDIRVSEGQHRQLRVQAWLDGCRLTVRGDLNGGWTATGRVSRQRARLDNYALLIVKASAAGCRPAAHWECLVLPEMTTIHPQTT</sequence>
<dbReference type="InterPro" id="IPR036928">
    <property type="entry name" value="AS_sf"/>
</dbReference>
<dbReference type="GO" id="GO:0004040">
    <property type="term" value="F:amidase activity"/>
    <property type="evidence" value="ECO:0007669"/>
    <property type="project" value="UniProtKB-EC"/>
</dbReference>
<dbReference type="InterPro" id="IPR023631">
    <property type="entry name" value="Amidase_dom"/>
</dbReference>
<dbReference type="NCBIfam" id="NF005127">
    <property type="entry name" value="PRK06565.1"/>
    <property type="match status" value="1"/>
</dbReference>
<evidence type="ECO:0000259" key="1">
    <source>
        <dbReference type="Pfam" id="PF01425"/>
    </source>
</evidence>
<evidence type="ECO:0000313" key="3">
    <source>
        <dbReference type="Proteomes" id="UP000589036"/>
    </source>
</evidence>
<accession>A0A852TYH5</accession>
<dbReference type="Proteomes" id="UP000589036">
    <property type="component" value="Unassembled WGS sequence"/>
</dbReference>
<dbReference type="EMBL" id="JACCCC010000001">
    <property type="protein sequence ID" value="NYE48042.1"/>
    <property type="molecule type" value="Genomic_DNA"/>
</dbReference>
<dbReference type="EC" id="3.5.1.4" evidence="2"/>
<reference evidence="2 3" key="1">
    <citation type="submission" date="2020-07" db="EMBL/GenBank/DDBJ databases">
        <title>Sequencing the genomes of 1000 actinobacteria strains.</title>
        <authorList>
            <person name="Klenk H.-P."/>
        </authorList>
    </citation>
    <scope>NUCLEOTIDE SEQUENCE [LARGE SCALE GENOMIC DNA]</scope>
    <source>
        <strain evidence="2 3">CXB654</strain>
    </source>
</reference>
<organism evidence="2 3">
    <name type="scientific">Spinactinospora alkalitolerans</name>
    <dbReference type="NCBI Taxonomy" id="687207"/>
    <lineage>
        <taxon>Bacteria</taxon>
        <taxon>Bacillati</taxon>
        <taxon>Actinomycetota</taxon>
        <taxon>Actinomycetes</taxon>
        <taxon>Streptosporangiales</taxon>
        <taxon>Nocardiopsidaceae</taxon>
        <taxon>Spinactinospora</taxon>
    </lineage>
</organism>
<dbReference type="RefSeq" id="WP_179643899.1">
    <property type="nucleotide sequence ID" value="NZ_BAAAYY010000016.1"/>
</dbReference>
<dbReference type="PANTHER" id="PTHR42678:SF11">
    <property type="entry name" value="AMIDASE FAMILY PROTEIN"/>
    <property type="match status" value="1"/>
</dbReference>
<name>A0A852TYH5_9ACTN</name>
<keyword evidence="3" id="KW-1185">Reference proteome</keyword>
<comment type="caution">
    <text evidence="2">The sequence shown here is derived from an EMBL/GenBank/DDBJ whole genome shotgun (WGS) entry which is preliminary data.</text>
</comment>
<dbReference type="AlphaFoldDB" id="A0A852TYH5"/>